<reference evidence="2 3" key="1">
    <citation type="journal article" date="2002" name="Nucleic Acids Res.">
        <title>The complete genomic sequence of Mycoplasma penetrans, an intracellular bacterial pathogen in humans.</title>
        <authorList>
            <person name="Sasaki Y."/>
            <person name="Ishikawa J."/>
            <person name="Yamashita A."/>
            <person name="Oshima K."/>
            <person name="Kenri T."/>
            <person name="Furuya K."/>
            <person name="Yoshino C."/>
            <person name="Horino A."/>
            <person name="Shiba T."/>
            <person name="Sasaki T."/>
            <person name="Hattori M."/>
        </authorList>
    </citation>
    <scope>NUCLEOTIDE SEQUENCE [LARGE SCALE GENOMIC DNA]</scope>
    <source>
        <strain evidence="2 3">HF-2</strain>
    </source>
</reference>
<dbReference type="HOGENOM" id="CLU_025996_25_1_14"/>
<dbReference type="CDD" id="cd00761">
    <property type="entry name" value="Glyco_tranf_GTA_type"/>
    <property type="match status" value="1"/>
</dbReference>
<dbReference type="Proteomes" id="UP000002522">
    <property type="component" value="Chromosome"/>
</dbReference>
<evidence type="ECO:0000313" key="3">
    <source>
        <dbReference type="Proteomes" id="UP000002522"/>
    </source>
</evidence>
<proteinExistence type="predicted"/>
<dbReference type="Gene3D" id="3.90.550.10">
    <property type="entry name" value="Spore Coat Polysaccharide Biosynthesis Protein SpsA, Chain A"/>
    <property type="match status" value="1"/>
</dbReference>
<dbReference type="InterPro" id="IPR001173">
    <property type="entry name" value="Glyco_trans_2-like"/>
</dbReference>
<sequence length="319" mass="37694">MKITFIYHLYNNSVNLEKSIKSLLEQTSNNFEVIFIDDFASDECKNILNKFDLSDKKFKIVRLFENYGRSFSYNLGLEKASGEYVYFAEHSNLFSPDFVEEIINITKTKKYDFISFKTNVSNLNDDISNDVELLNESKNSDISSWIVNCSITIRNKVFRKKFLEKNKILFINYKNLYPLYLFDVLLNYEMAYFASKKLIDFHRSENGVRYTYNLYDILEAAFILSFKISESQLENNIKNCFQVWLPKLCIEDFLIKMFDSYSNEKILSIAITKAWETLEKIDVSYKKNKSLNLLINTHLKDYIKGFKPTYSFVKKNLIS</sequence>
<dbReference type="RefSeq" id="WP_011077713.1">
    <property type="nucleotide sequence ID" value="NC_004432.1"/>
</dbReference>
<dbReference type="Pfam" id="PF00535">
    <property type="entry name" value="Glycos_transf_2"/>
    <property type="match status" value="1"/>
</dbReference>
<evidence type="ECO:0000259" key="1">
    <source>
        <dbReference type="Pfam" id="PF00535"/>
    </source>
</evidence>
<dbReference type="KEGG" id="mpe:MYPE8930"/>
<feature type="domain" description="Glycosyltransferase 2-like" evidence="1">
    <location>
        <begin position="9"/>
        <end position="131"/>
    </location>
</feature>
<evidence type="ECO:0000313" key="2">
    <source>
        <dbReference type="EMBL" id="BAC44684.1"/>
    </source>
</evidence>
<dbReference type="PANTHER" id="PTHR22916">
    <property type="entry name" value="GLYCOSYLTRANSFERASE"/>
    <property type="match status" value="1"/>
</dbReference>
<dbReference type="FunCoup" id="Q8EUM8">
    <property type="interactions" value="4"/>
</dbReference>
<dbReference type="InterPro" id="IPR029044">
    <property type="entry name" value="Nucleotide-diphossugar_trans"/>
</dbReference>
<dbReference type="InParanoid" id="Q8EUM8"/>
<dbReference type="PANTHER" id="PTHR22916:SF3">
    <property type="entry name" value="UDP-GLCNAC:BETAGAL BETA-1,3-N-ACETYLGLUCOSAMINYLTRANSFERASE-LIKE PROTEIN 1"/>
    <property type="match status" value="1"/>
</dbReference>
<gene>
    <name evidence="2" type="ordered locus">MYPE8930</name>
</gene>
<dbReference type="GO" id="GO:0016758">
    <property type="term" value="F:hexosyltransferase activity"/>
    <property type="evidence" value="ECO:0007669"/>
    <property type="project" value="UniProtKB-ARBA"/>
</dbReference>
<dbReference type="AlphaFoldDB" id="Q8EUM8"/>
<name>Q8EUM8_MALP2</name>
<protein>
    <submittedName>
        <fullName evidence="2">Glycosyltransferase</fullName>
    </submittedName>
</protein>
<dbReference type="eggNOG" id="COG1216">
    <property type="taxonomic scope" value="Bacteria"/>
</dbReference>
<dbReference type="SUPFAM" id="SSF53448">
    <property type="entry name" value="Nucleotide-diphospho-sugar transferases"/>
    <property type="match status" value="1"/>
</dbReference>
<dbReference type="STRING" id="272633.gene:10732015"/>
<dbReference type="CAZy" id="GT2">
    <property type="family name" value="Glycosyltransferase Family 2"/>
</dbReference>
<organism evidence="2 3">
    <name type="scientific">Malacoplasma penetrans (strain HF-2)</name>
    <name type="common">Mycoplasma penetrans</name>
    <dbReference type="NCBI Taxonomy" id="272633"/>
    <lineage>
        <taxon>Bacteria</taxon>
        <taxon>Bacillati</taxon>
        <taxon>Mycoplasmatota</taxon>
        <taxon>Mycoplasmoidales</taxon>
        <taxon>Mycoplasmoidaceae</taxon>
        <taxon>Malacoplasma</taxon>
    </lineage>
</organism>
<accession>Q8EUM8</accession>
<keyword evidence="3" id="KW-1185">Reference proteome</keyword>
<dbReference type="EMBL" id="BA000026">
    <property type="protein sequence ID" value="BAC44684.1"/>
    <property type="molecule type" value="Genomic_DNA"/>
</dbReference>